<dbReference type="SUPFAM" id="SSF56300">
    <property type="entry name" value="Metallo-dependent phosphatases"/>
    <property type="match status" value="1"/>
</dbReference>
<dbReference type="PANTHER" id="PTHR39323:SF1">
    <property type="entry name" value="BLR1149 PROTEIN"/>
    <property type="match status" value="1"/>
</dbReference>
<keyword evidence="3" id="KW-1185">Reference proteome</keyword>
<protein>
    <submittedName>
        <fullName evidence="2">Putative phosphoesterase</fullName>
    </submittedName>
</protein>
<dbReference type="InterPro" id="IPR004843">
    <property type="entry name" value="Calcineurin-like_PHP"/>
</dbReference>
<gene>
    <name evidence="2" type="ORF">DES35_102113</name>
</gene>
<organism evidence="2 3">
    <name type="scientific">Schleiferia thermophila</name>
    <dbReference type="NCBI Taxonomy" id="884107"/>
    <lineage>
        <taxon>Bacteria</taxon>
        <taxon>Pseudomonadati</taxon>
        <taxon>Bacteroidota</taxon>
        <taxon>Flavobacteriia</taxon>
        <taxon>Flavobacteriales</taxon>
        <taxon>Schleiferiaceae</taxon>
        <taxon>Schleiferia</taxon>
    </lineage>
</organism>
<dbReference type="Proteomes" id="UP000253517">
    <property type="component" value="Unassembled WGS sequence"/>
</dbReference>
<dbReference type="Gene3D" id="3.60.21.10">
    <property type="match status" value="1"/>
</dbReference>
<sequence>MNSIRLPLYYGYNVHLAGHSFLLLPQRALLWPKYHILIIADAHIGKVTHFRKAGVALPVDAILTQMTRLKELIRSIEPKQVIFLGDLFHSDVNSEWEIFKSEILSLNRTSFILVRGNHDILPSGQYLSAGLKICDIFSTDGITFVHQATEEVSKFEICGHMHPGYLLKGKGKQSVRLPCLYKTNNKAILPAYGDFTGLFNIQPSTGEEVYLIAKDKIIPITF</sequence>
<evidence type="ECO:0000313" key="3">
    <source>
        <dbReference type="Proteomes" id="UP000253517"/>
    </source>
</evidence>
<dbReference type="InterPro" id="IPR024173">
    <property type="entry name" value="Pesterase_MJ0037-like"/>
</dbReference>
<comment type="caution">
    <text evidence="2">The sequence shown here is derived from an EMBL/GenBank/DDBJ whole genome shotgun (WGS) entry which is preliminary data.</text>
</comment>
<accession>A0A369A2X7</accession>
<name>A0A369A2X7_9FLAO</name>
<dbReference type="InterPro" id="IPR029052">
    <property type="entry name" value="Metallo-depent_PP-like"/>
</dbReference>
<evidence type="ECO:0000259" key="1">
    <source>
        <dbReference type="Pfam" id="PF00149"/>
    </source>
</evidence>
<dbReference type="AlphaFoldDB" id="A0A369A2X7"/>
<evidence type="ECO:0000313" key="2">
    <source>
        <dbReference type="EMBL" id="RCX03662.1"/>
    </source>
</evidence>
<dbReference type="EMBL" id="QPJS01000002">
    <property type="protein sequence ID" value="RCX03662.1"/>
    <property type="molecule type" value="Genomic_DNA"/>
</dbReference>
<dbReference type="RefSeq" id="WP_114366085.1">
    <property type="nucleotide sequence ID" value="NZ_BHZF01000002.1"/>
</dbReference>
<dbReference type="PIRSF" id="PIRSF000887">
    <property type="entry name" value="Pesterase_MJ0037"/>
    <property type="match status" value="1"/>
</dbReference>
<dbReference type="NCBIfam" id="TIGR04123">
    <property type="entry name" value="P_estr_lig_assc"/>
    <property type="match status" value="1"/>
</dbReference>
<dbReference type="Pfam" id="PF00149">
    <property type="entry name" value="Metallophos"/>
    <property type="match status" value="1"/>
</dbReference>
<dbReference type="InterPro" id="IPR026336">
    <property type="entry name" value="PdeM-like"/>
</dbReference>
<proteinExistence type="predicted"/>
<dbReference type="GO" id="GO:0016787">
    <property type="term" value="F:hydrolase activity"/>
    <property type="evidence" value="ECO:0007669"/>
    <property type="project" value="InterPro"/>
</dbReference>
<reference evidence="2 3" key="1">
    <citation type="submission" date="2018-07" db="EMBL/GenBank/DDBJ databases">
        <title>Genomic Encyclopedia of Type Strains, Phase IV (KMG-IV): sequencing the most valuable type-strain genomes for metagenomic binning, comparative biology and taxonomic classification.</title>
        <authorList>
            <person name="Goeker M."/>
        </authorList>
    </citation>
    <scope>NUCLEOTIDE SEQUENCE [LARGE SCALE GENOMIC DNA]</scope>
    <source>
        <strain evidence="2 3">DSM 21410</strain>
    </source>
</reference>
<feature type="domain" description="Calcineurin-like phosphoesterase" evidence="1">
    <location>
        <begin position="35"/>
        <end position="129"/>
    </location>
</feature>
<dbReference type="PANTHER" id="PTHR39323">
    <property type="entry name" value="BLR1149 PROTEIN"/>
    <property type="match status" value="1"/>
</dbReference>